<reference evidence="11 12" key="2">
    <citation type="submission" date="2018-06" db="EMBL/GenBank/DDBJ databases">
        <title>Metagenomic assembly of (sub)arctic Cyanobacteria and their associated microbiome from non-axenic cultures.</title>
        <authorList>
            <person name="Baurain D."/>
        </authorList>
    </citation>
    <scope>NUCLEOTIDE SEQUENCE [LARGE SCALE GENOMIC DNA]</scope>
    <source>
        <strain evidence="11">ULC041bin1</strain>
    </source>
</reference>
<dbReference type="PROSITE" id="PS50263">
    <property type="entry name" value="CN_HYDROLASE"/>
    <property type="match status" value="1"/>
</dbReference>
<comment type="catalytic activity">
    <reaction evidence="8">
        <text>N-terminal S-1,2-diacyl-sn-glyceryl-L-cysteinyl-[lipoprotein] + a glycerophospholipid = N-acyl-S-1,2-diacyl-sn-glyceryl-L-cysteinyl-[lipoprotein] + a 2-acyl-sn-glycero-3-phospholipid + H(+)</text>
        <dbReference type="Rhea" id="RHEA:48228"/>
        <dbReference type="Rhea" id="RHEA-COMP:14681"/>
        <dbReference type="Rhea" id="RHEA-COMP:14684"/>
        <dbReference type="ChEBI" id="CHEBI:15378"/>
        <dbReference type="ChEBI" id="CHEBI:136912"/>
        <dbReference type="ChEBI" id="CHEBI:140656"/>
        <dbReference type="ChEBI" id="CHEBI:140657"/>
        <dbReference type="ChEBI" id="CHEBI:140660"/>
        <dbReference type="EC" id="2.3.1.269"/>
    </reaction>
</comment>
<dbReference type="InterPro" id="IPR045378">
    <property type="entry name" value="LNT_N"/>
</dbReference>
<feature type="transmembrane region" description="Helical" evidence="8">
    <location>
        <begin position="38"/>
        <end position="60"/>
    </location>
</feature>
<dbReference type="InterPro" id="IPR003010">
    <property type="entry name" value="C-N_Hydrolase"/>
</dbReference>
<dbReference type="HAMAP" id="MF_01148">
    <property type="entry name" value="Lnt"/>
    <property type="match status" value="1"/>
</dbReference>
<feature type="transmembrane region" description="Helical" evidence="8">
    <location>
        <begin position="67"/>
        <end position="88"/>
    </location>
</feature>
<feature type="compositionally biased region" description="Polar residues" evidence="9">
    <location>
        <begin position="210"/>
        <end position="231"/>
    </location>
</feature>
<feature type="transmembrane region" description="Helical" evidence="8">
    <location>
        <begin position="12"/>
        <end position="32"/>
    </location>
</feature>
<evidence type="ECO:0000256" key="4">
    <source>
        <dbReference type="ARBA" id="ARBA00022692"/>
    </source>
</evidence>
<dbReference type="UniPathway" id="UPA00666"/>
<name>A0A2W4W3D8_9CYAN</name>
<dbReference type="GO" id="GO:0005886">
    <property type="term" value="C:plasma membrane"/>
    <property type="evidence" value="ECO:0007669"/>
    <property type="project" value="UniProtKB-SubCell"/>
</dbReference>
<dbReference type="NCBIfam" id="TIGR00546">
    <property type="entry name" value="lnt"/>
    <property type="match status" value="1"/>
</dbReference>
<sequence>MGLRTEAQQWRWWQAGLVALSGVLMAIALPPWSLWPVAWVGLVPLWWVVLVTPSVPLAATYGLLWGLVYYGMSLAWITHLHPLMWMGVPWGSSVAIALSAWIFIVLWGSVCIAVWGGAIAWLARRWPGRSLWLVLAGTALWCALEALRNHSPLDWSPLSLTQSPSNLWILHLARLSGPGTITAILVATNGLLALALAAGRRQTELPHPSTPGQTHRSAPTIHPSTPGQTHRSAPTIHPSTHPPIHPSTPPLPLLLSALALAIAGHALGAILHASTAAAPDGQVLTLGLIQGNVPTREKLTPQGVRQALQGYTDGYLALVNEGVDAVVTPEGALPQLWNPNSPQIAAILQTVEQAGIPLWLGSFAPVPGAGRSQYTQSLLEIRPDGQTYGRYDKVQLVPLGEYIPFEAVLGRLISRLSPLDSYLVPGAPQQEFITSLGQGTVGICYESAYSRLFRPQTRLGGEFIITASNNDPYPFWMMVQHHGFDVLRAVESDRWAIRVTNTGLSGVVDNHGRTLWLGEPQTYLTHRATLERRQTLTPYIRWGDWLTPLLLGATLVLGCRKNQR</sequence>
<dbReference type="InterPro" id="IPR004563">
    <property type="entry name" value="Apolipo_AcylTrfase"/>
</dbReference>
<dbReference type="InterPro" id="IPR036526">
    <property type="entry name" value="C-N_Hydrolase_sf"/>
</dbReference>
<evidence type="ECO:0000313" key="12">
    <source>
        <dbReference type="Proteomes" id="UP000249081"/>
    </source>
</evidence>
<evidence type="ECO:0000259" key="10">
    <source>
        <dbReference type="PROSITE" id="PS50263"/>
    </source>
</evidence>
<feature type="transmembrane region" description="Helical" evidence="8">
    <location>
        <begin position="130"/>
        <end position="148"/>
    </location>
</feature>
<keyword evidence="4 8" id="KW-0812">Transmembrane</keyword>
<evidence type="ECO:0000256" key="9">
    <source>
        <dbReference type="SAM" id="MobiDB-lite"/>
    </source>
</evidence>
<dbReference type="GO" id="GO:0016410">
    <property type="term" value="F:N-acyltransferase activity"/>
    <property type="evidence" value="ECO:0007669"/>
    <property type="project" value="UniProtKB-UniRule"/>
</dbReference>
<organism evidence="11 12">
    <name type="scientific">Shackletoniella antarctica</name>
    <dbReference type="NCBI Taxonomy" id="268115"/>
    <lineage>
        <taxon>Bacteria</taxon>
        <taxon>Bacillati</taxon>
        <taxon>Cyanobacteriota</taxon>
        <taxon>Cyanophyceae</taxon>
        <taxon>Oculatellales</taxon>
        <taxon>Oculatellaceae</taxon>
        <taxon>Shackletoniella</taxon>
    </lineage>
</organism>
<keyword evidence="2 8" id="KW-1003">Cell membrane</keyword>
<dbReference type="Gene3D" id="3.60.110.10">
    <property type="entry name" value="Carbon-nitrogen hydrolase"/>
    <property type="match status" value="1"/>
</dbReference>
<evidence type="ECO:0000256" key="8">
    <source>
        <dbReference type="HAMAP-Rule" id="MF_01148"/>
    </source>
</evidence>
<evidence type="ECO:0000256" key="7">
    <source>
        <dbReference type="ARBA" id="ARBA00023315"/>
    </source>
</evidence>
<feature type="transmembrane region" description="Helical" evidence="8">
    <location>
        <begin position="100"/>
        <end position="123"/>
    </location>
</feature>
<comment type="caution">
    <text evidence="11">The sequence shown here is derived from an EMBL/GenBank/DDBJ whole genome shotgun (WGS) entry which is preliminary data.</text>
</comment>
<dbReference type="Pfam" id="PF00795">
    <property type="entry name" value="CN_hydrolase"/>
    <property type="match status" value="1"/>
</dbReference>
<dbReference type="PANTHER" id="PTHR38686:SF1">
    <property type="entry name" value="APOLIPOPROTEIN N-ACYLTRANSFERASE"/>
    <property type="match status" value="1"/>
</dbReference>
<dbReference type="Proteomes" id="UP000249081">
    <property type="component" value="Unassembled WGS sequence"/>
</dbReference>
<keyword evidence="7 8" id="KW-0012">Acyltransferase</keyword>
<proteinExistence type="inferred from homology"/>
<evidence type="ECO:0000256" key="1">
    <source>
        <dbReference type="ARBA" id="ARBA00004651"/>
    </source>
</evidence>
<keyword evidence="6 8" id="KW-0472">Membrane</keyword>
<dbReference type="CDD" id="cd07571">
    <property type="entry name" value="ALP_N-acyl_transferase"/>
    <property type="match status" value="1"/>
</dbReference>
<comment type="subcellular location">
    <subcellularLocation>
        <location evidence="1 8">Cell membrane</location>
        <topology evidence="1 8">Multi-pass membrane protein</topology>
    </subcellularLocation>
</comment>
<feature type="transmembrane region" description="Helical" evidence="8">
    <location>
        <begin position="168"/>
        <end position="197"/>
    </location>
</feature>
<dbReference type="EC" id="2.3.1.269" evidence="8"/>
<dbReference type="EMBL" id="QBMN01000095">
    <property type="protein sequence ID" value="PZO38962.1"/>
    <property type="molecule type" value="Genomic_DNA"/>
</dbReference>
<comment type="pathway">
    <text evidence="8">Protein modification; lipoprotein biosynthesis (N-acyl transfer).</text>
</comment>
<evidence type="ECO:0000256" key="3">
    <source>
        <dbReference type="ARBA" id="ARBA00022679"/>
    </source>
</evidence>
<keyword evidence="5 8" id="KW-1133">Transmembrane helix</keyword>
<comment type="function">
    <text evidence="8">Catalyzes the phospholipid dependent N-acylation of the N-terminal cysteine of apolipoprotein, the last step in lipoprotein maturation.</text>
</comment>
<dbReference type="AlphaFoldDB" id="A0A2W4W3D8"/>
<dbReference type="PANTHER" id="PTHR38686">
    <property type="entry name" value="APOLIPOPROTEIN N-ACYLTRANSFERASE"/>
    <property type="match status" value="1"/>
</dbReference>
<evidence type="ECO:0000256" key="5">
    <source>
        <dbReference type="ARBA" id="ARBA00022989"/>
    </source>
</evidence>
<gene>
    <name evidence="8" type="primary">lnt</name>
    <name evidence="11" type="ORF">DCF17_13835</name>
</gene>
<evidence type="ECO:0000256" key="2">
    <source>
        <dbReference type="ARBA" id="ARBA00022475"/>
    </source>
</evidence>
<comment type="similarity">
    <text evidence="8">Belongs to the CN hydrolase family. Apolipoprotein N-acyltransferase subfamily.</text>
</comment>
<evidence type="ECO:0000256" key="6">
    <source>
        <dbReference type="ARBA" id="ARBA00023136"/>
    </source>
</evidence>
<accession>A0A2W4W3D8</accession>
<dbReference type="GO" id="GO:0042158">
    <property type="term" value="P:lipoprotein biosynthetic process"/>
    <property type="evidence" value="ECO:0007669"/>
    <property type="project" value="UniProtKB-UniRule"/>
</dbReference>
<reference evidence="12" key="1">
    <citation type="submission" date="2018-04" db="EMBL/GenBank/DDBJ databases">
        <authorList>
            <person name="Cornet L."/>
        </authorList>
    </citation>
    <scope>NUCLEOTIDE SEQUENCE [LARGE SCALE GENOMIC DNA]</scope>
</reference>
<dbReference type="Pfam" id="PF20154">
    <property type="entry name" value="LNT_N"/>
    <property type="match status" value="1"/>
</dbReference>
<evidence type="ECO:0000313" key="11">
    <source>
        <dbReference type="EMBL" id="PZO38962.1"/>
    </source>
</evidence>
<dbReference type="SUPFAM" id="SSF56317">
    <property type="entry name" value="Carbon-nitrogen hydrolase"/>
    <property type="match status" value="1"/>
</dbReference>
<keyword evidence="11" id="KW-0449">Lipoprotein</keyword>
<protein>
    <recommendedName>
        <fullName evidence="8">Apolipoprotein N-acyltransferase</fullName>
        <shortName evidence="8">ALP N-acyltransferase</shortName>
        <ecNumber evidence="8">2.3.1.269</ecNumber>
    </recommendedName>
</protein>
<feature type="region of interest" description="Disordered" evidence="9">
    <location>
        <begin position="203"/>
        <end position="248"/>
    </location>
</feature>
<feature type="domain" description="CN hydrolase" evidence="10">
    <location>
        <begin position="289"/>
        <end position="532"/>
    </location>
</feature>
<keyword evidence="3 8" id="KW-0808">Transferase</keyword>